<dbReference type="RefSeq" id="WP_162452417.1">
    <property type="nucleotide sequence ID" value="NZ_WLZY01000008.1"/>
</dbReference>
<dbReference type="InterPro" id="IPR043504">
    <property type="entry name" value="Peptidase_S1_PA_chymotrypsin"/>
</dbReference>
<evidence type="ECO:0000313" key="8">
    <source>
        <dbReference type="Proteomes" id="UP000460435"/>
    </source>
</evidence>
<dbReference type="SMART" id="SM00228">
    <property type="entry name" value="PDZ"/>
    <property type="match status" value="1"/>
</dbReference>
<feature type="region of interest" description="Disordered" evidence="4">
    <location>
        <begin position="387"/>
        <end position="415"/>
    </location>
</feature>
<dbReference type="PROSITE" id="PS50106">
    <property type="entry name" value="PDZ"/>
    <property type="match status" value="1"/>
</dbReference>
<feature type="compositionally biased region" description="Low complexity" evidence="4">
    <location>
        <begin position="8"/>
        <end position="20"/>
    </location>
</feature>
<accession>A0A7K3MBF4</accession>
<dbReference type="InterPro" id="IPR051201">
    <property type="entry name" value="Chloro_Bact_Ser_Proteases"/>
</dbReference>
<dbReference type="InterPro" id="IPR009003">
    <property type="entry name" value="Peptidase_S1_PA"/>
</dbReference>
<proteinExistence type="inferred from homology"/>
<dbReference type="Gene3D" id="2.40.10.10">
    <property type="entry name" value="Trypsin-like serine proteases"/>
    <property type="match status" value="2"/>
</dbReference>
<dbReference type="PANTHER" id="PTHR43343:SF3">
    <property type="entry name" value="PROTEASE DO-LIKE 8, CHLOROPLASTIC"/>
    <property type="match status" value="1"/>
</dbReference>
<dbReference type="Pfam" id="PF13365">
    <property type="entry name" value="Trypsin_2"/>
    <property type="match status" value="1"/>
</dbReference>
<comment type="caution">
    <text evidence="7">The sequence shown here is derived from an EMBL/GenBank/DDBJ whole genome shotgun (WGS) entry which is preliminary data.</text>
</comment>
<dbReference type="SUPFAM" id="SSF50156">
    <property type="entry name" value="PDZ domain-like"/>
    <property type="match status" value="1"/>
</dbReference>
<evidence type="ECO:0000256" key="1">
    <source>
        <dbReference type="ARBA" id="ARBA00010541"/>
    </source>
</evidence>
<name>A0A7K3MBF4_9ACTN</name>
<dbReference type="GO" id="GO:0004252">
    <property type="term" value="F:serine-type endopeptidase activity"/>
    <property type="evidence" value="ECO:0007669"/>
    <property type="project" value="InterPro"/>
</dbReference>
<dbReference type="SUPFAM" id="SSF50494">
    <property type="entry name" value="Trypsin-like serine proteases"/>
    <property type="match status" value="1"/>
</dbReference>
<keyword evidence="2 7" id="KW-0645">Protease</keyword>
<evidence type="ECO:0000259" key="6">
    <source>
        <dbReference type="PROSITE" id="PS50106"/>
    </source>
</evidence>
<dbReference type="AlphaFoldDB" id="A0A7K3MBF4"/>
<reference evidence="7 8" key="1">
    <citation type="submission" date="2019-11" db="EMBL/GenBank/DDBJ databases">
        <authorList>
            <person name="Li X.-J."/>
            <person name="Feng X.-M."/>
        </authorList>
    </citation>
    <scope>NUCLEOTIDE SEQUENCE [LARGE SCALE GENOMIC DNA]</scope>
    <source>
        <strain evidence="7 8">XMNu-373</strain>
    </source>
</reference>
<dbReference type="GO" id="GO:0006508">
    <property type="term" value="P:proteolysis"/>
    <property type="evidence" value="ECO:0007669"/>
    <property type="project" value="UniProtKB-KW"/>
</dbReference>
<dbReference type="PANTHER" id="PTHR43343">
    <property type="entry name" value="PEPTIDASE S12"/>
    <property type="match status" value="1"/>
</dbReference>
<evidence type="ECO:0000256" key="3">
    <source>
        <dbReference type="ARBA" id="ARBA00022801"/>
    </source>
</evidence>
<dbReference type="EMBL" id="WLZY01000008">
    <property type="protein sequence ID" value="NDL59728.1"/>
    <property type="molecule type" value="Genomic_DNA"/>
</dbReference>
<dbReference type="InterPro" id="IPR001940">
    <property type="entry name" value="Peptidase_S1C"/>
</dbReference>
<dbReference type="InterPro" id="IPR001478">
    <property type="entry name" value="PDZ"/>
</dbReference>
<dbReference type="Pfam" id="PF13180">
    <property type="entry name" value="PDZ_2"/>
    <property type="match status" value="1"/>
</dbReference>
<feature type="transmembrane region" description="Helical" evidence="5">
    <location>
        <begin position="117"/>
        <end position="140"/>
    </location>
</feature>
<gene>
    <name evidence="7" type="ORF">F7O44_21895</name>
</gene>
<organism evidence="7 8">
    <name type="scientific">Phytoactinopolyspora mesophila</name>
    <dbReference type="NCBI Taxonomy" id="2650750"/>
    <lineage>
        <taxon>Bacteria</taxon>
        <taxon>Bacillati</taxon>
        <taxon>Actinomycetota</taxon>
        <taxon>Actinomycetes</taxon>
        <taxon>Jiangellales</taxon>
        <taxon>Jiangellaceae</taxon>
        <taxon>Phytoactinopolyspora</taxon>
    </lineage>
</organism>
<evidence type="ECO:0000313" key="7">
    <source>
        <dbReference type="EMBL" id="NDL59728.1"/>
    </source>
</evidence>
<dbReference type="Gene3D" id="2.30.42.10">
    <property type="match status" value="1"/>
</dbReference>
<feature type="domain" description="PDZ" evidence="6">
    <location>
        <begin position="402"/>
        <end position="454"/>
    </location>
</feature>
<sequence length="468" mass="47389">MKGGWSTPDDAAPGGSAAASQRRREPWAGGEWTFVTPGQPASAAAQPGEEASARSRSASARSRGWQPPQANSILDDARDHSWAGVNSTAATYADPYSLPDGSLVAPRQRTTRRRWPFAVGVTVMALLAGVVGGAVGAQFVETNGGPTETVTVIGSDPANVRERPSTSTAGVASTVLPSVVSIAAADGHGSGFIISDDGYVLTNNHVVAAGTSVSGGAIEIELFDGRQFDADIIGNSPSYDLAVLRIDADELQPVILGESSSVAVGDPVIAIGSPLGLDSTVTSGIVSALDRPVTAGERSDQSYINALQTDAAINPGNSGGPLVDAAGRVVGVNSAIATLGFSSEVGSIGLGFAIPIDQARRTAEQLISNGEAVYPIIGALLENGHTGPGARVAPDDDEQPGITPGGPADEAGIRPGDVITALDGEAVRGPGELIVMLRAREPGQDVVLTIERDGNSRDVSVTLGSAVG</sequence>
<evidence type="ECO:0000256" key="4">
    <source>
        <dbReference type="SAM" id="MobiDB-lite"/>
    </source>
</evidence>
<comment type="similarity">
    <text evidence="1">Belongs to the peptidase S1C family.</text>
</comment>
<evidence type="ECO:0000256" key="5">
    <source>
        <dbReference type="SAM" id="Phobius"/>
    </source>
</evidence>
<keyword evidence="5" id="KW-0812">Transmembrane</keyword>
<dbReference type="InterPro" id="IPR036034">
    <property type="entry name" value="PDZ_sf"/>
</dbReference>
<feature type="compositionally biased region" description="Low complexity" evidence="4">
    <location>
        <begin position="38"/>
        <end position="63"/>
    </location>
</feature>
<keyword evidence="5" id="KW-0472">Membrane</keyword>
<keyword evidence="5" id="KW-1133">Transmembrane helix</keyword>
<keyword evidence="3" id="KW-0378">Hydrolase</keyword>
<keyword evidence="8" id="KW-1185">Reference proteome</keyword>
<protein>
    <submittedName>
        <fullName evidence="7">Trypsin-like serine protease</fullName>
    </submittedName>
</protein>
<feature type="region of interest" description="Disordered" evidence="4">
    <location>
        <begin position="1"/>
        <end position="78"/>
    </location>
</feature>
<dbReference type="PRINTS" id="PR00834">
    <property type="entry name" value="PROTEASES2C"/>
</dbReference>
<evidence type="ECO:0000256" key="2">
    <source>
        <dbReference type="ARBA" id="ARBA00022670"/>
    </source>
</evidence>
<dbReference type="Proteomes" id="UP000460435">
    <property type="component" value="Unassembled WGS sequence"/>
</dbReference>